<evidence type="ECO:0000256" key="4">
    <source>
        <dbReference type="ARBA" id="ARBA00005434"/>
    </source>
</evidence>
<dbReference type="GO" id="GO:0006281">
    <property type="term" value="P:DNA repair"/>
    <property type="evidence" value="ECO:0007669"/>
    <property type="project" value="UniProtKB-KW"/>
</dbReference>
<evidence type="ECO:0000256" key="16">
    <source>
        <dbReference type="SAM" id="MobiDB-lite"/>
    </source>
</evidence>
<dbReference type="Pfam" id="PF00400">
    <property type="entry name" value="WD40"/>
    <property type="match status" value="2"/>
</dbReference>
<reference evidence="17" key="1">
    <citation type="submission" date="2022-03" db="EMBL/GenBank/DDBJ databases">
        <authorList>
            <person name="Martin C."/>
        </authorList>
    </citation>
    <scope>NUCLEOTIDE SEQUENCE</scope>
</reference>
<feature type="compositionally biased region" description="Basic and acidic residues" evidence="16">
    <location>
        <begin position="547"/>
        <end position="557"/>
    </location>
</feature>
<dbReference type="GO" id="GO:0080008">
    <property type="term" value="C:Cul4-RING E3 ubiquitin ligase complex"/>
    <property type="evidence" value="ECO:0007669"/>
    <property type="project" value="InterPro"/>
</dbReference>
<evidence type="ECO:0000256" key="12">
    <source>
        <dbReference type="ARBA" id="ARBA00023204"/>
    </source>
</evidence>
<feature type="compositionally biased region" description="Low complexity" evidence="16">
    <location>
        <begin position="510"/>
        <end position="520"/>
    </location>
</feature>
<evidence type="ECO:0000256" key="2">
    <source>
        <dbReference type="ARBA" id="ARBA00004286"/>
    </source>
</evidence>
<evidence type="ECO:0000256" key="8">
    <source>
        <dbReference type="ARBA" id="ARBA00022737"/>
    </source>
</evidence>
<dbReference type="InterPro" id="IPR001680">
    <property type="entry name" value="WD40_rpt"/>
</dbReference>
<evidence type="ECO:0000313" key="18">
    <source>
        <dbReference type="Proteomes" id="UP000749559"/>
    </source>
</evidence>
<comment type="similarity">
    <text evidence="4">Belongs to the WD repeat DDB2/WDR76 family.</text>
</comment>
<evidence type="ECO:0000256" key="9">
    <source>
        <dbReference type="ARBA" id="ARBA00022763"/>
    </source>
</evidence>
<dbReference type="SMART" id="SM00320">
    <property type="entry name" value="WD40"/>
    <property type="match status" value="4"/>
</dbReference>
<evidence type="ECO:0000256" key="7">
    <source>
        <dbReference type="ARBA" id="ARBA00022574"/>
    </source>
</evidence>
<dbReference type="InterPro" id="IPR015943">
    <property type="entry name" value="WD40/YVTN_repeat-like_dom_sf"/>
</dbReference>
<keyword evidence="9" id="KW-0227">DNA damage</keyword>
<dbReference type="EMBL" id="CAIIXF020000001">
    <property type="protein sequence ID" value="CAH1773006.1"/>
    <property type="molecule type" value="Genomic_DNA"/>
</dbReference>
<dbReference type="AlphaFoldDB" id="A0A8S4MW95"/>
<keyword evidence="6" id="KW-0158">Chromosome</keyword>
<evidence type="ECO:0000256" key="6">
    <source>
        <dbReference type="ARBA" id="ARBA00022454"/>
    </source>
</evidence>
<dbReference type="InterPro" id="IPR036322">
    <property type="entry name" value="WD40_repeat_dom_sf"/>
</dbReference>
<dbReference type="PANTHER" id="PTHR15169">
    <property type="entry name" value="DAMAGE-SPECIFIC DNA BINDING PROTEIN 2"/>
    <property type="match status" value="1"/>
</dbReference>
<dbReference type="GO" id="GO:0005634">
    <property type="term" value="C:nucleus"/>
    <property type="evidence" value="ECO:0007669"/>
    <property type="project" value="UniProtKB-SubCell"/>
</dbReference>
<evidence type="ECO:0000256" key="10">
    <source>
        <dbReference type="ARBA" id="ARBA00022786"/>
    </source>
</evidence>
<feature type="region of interest" description="Disordered" evidence="16">
    <location>
        <begin position="510"/>
        <end position="567"/>
    </location>
</feature>
<dbReference type="PROSITE" id="PS50294">
    <property type="entry name" value="WD_REPEATS_REGION"/>
    <property type="match status" value="1"/>
</dbReference>
<dbReference type="InterPro" id="IPR019775">
    <property type="entry name" value="WD40_repeat_CS"/>
</dbReference>
<keyword evidence="8" id="KW-0677">Repeat</keyword>
<dbReference type="PROSITE" id="PS50082">
    <property type="entry name" value="WD_REPEATS_2"/>
    <property type="match status" value="1"/>
</dbReference>
<dbReference type="GO" id="GO:0005694">
    <property type="term" value="C:chromosome"/>
    <property type="evidence" value="ECO:0007669"/>
    <property type="project" value="UniProtKB-SubCell"/>
</dbReference>
<comment type="pathway">
    <text evidence="3">Protein modification; protein ubiquitination.</text>
</comment>
<feature type="region of interest" description="Disordered" evidence="16">
    <location>
        <begin position="16"/>
        <end position="99"/>
    </location>
</feature>
<dbReference type="Proteomes" id="UP000749559">
    <property type="component" value="Unassembled WGS sequence"/>
</dbReference>
<evidence type="ECO:0000313" key="17">
    <source>
        <dbReference type="EMBL" id="CAH1773006.1"/>
    </source>
</evidence>
<proteinExistence type="inferred from homology"/>
<evidence type="ECO:0000256" key="11">
    <source>
        <dbReference type="ARBA" id="ARBA00023125"/>
    </source>
</evidence>
<comment type="caution">
    <text evidence="17">The sequence shown here is derived from an EMBL/GenBank/DDBJ whole genome shotgun (WGS) entry which is preliminary data.</text>
</comment>
<feature type="compositionally biased region" description="Basic residues" evidence="16">
    <location>
        <begin position="537"/>
        <end position="546"/>
    </location>
</feature>
<dbReference type="InterPro" id="IPR033312">
    <property type="entry name" value="DDB2"/>
</dbReference>
<accession>A0A8S4MW95</accession>
<keyword evidence="7 15" id="KW-0853">WD repeat</keyword>
<sequence length="567" mass="63263">RTGLQNQLNTYSLIEMAKGKTSDKNTPVPSVPTRASRRKRNVDVESPSLKASAPPKRKRQIAKDQNSNLTITNDNTSCVTKPSHADTDASTSTGSTLSPLDINTHGSNLVFPCSLHPRKSTYQFTCSTPSPRYQASCNSVIQHLFANRMGHGGKFNNLKKSAKSSIVQLVTDMQLYRTASPFDRRVTALEWHPNNPSMLAVGSKGGDIILWNVNELNQDTFVQGKGPGGSIQAMKFWPDDPKCLLTASIDGKIELHDFEGVQNKVFLDTMDLDHWFCGVDVNSQRKVLSAGDNKGNVTLMNTQGKKIWQSRLHKNKVTHVEFSPREDWLLCTASMDQTVQLWDLRMVKDRSSVLKVLPHSKGVNSAYFSVSDGTRLLTTDQYSDIRVYRSPEWHLETNIQHPHRGFQHITPIKAQWHPLEDLIIVGRYPDPKFPGYTQGEKRTIDVFDADTGDVKCQLHDPGAPGIISLTKFNHQGDSLACGMGFNILLWNRREFVEEKQEKLMSQFNTHFNTNNDANNTSAPESTDNSGNSGGKTKGSKNTKTKKDKQTRADDAAVKAKIAKTKKK</sequence>
<dbReference type="GO" id="GO:0003684">
    <property type="term" value="F:damaged DNA binding"/>
    <property type="evidence" value="ECO:0007669"/>
    <property type="project" value="InterPro"/>
</dbReference>
<keyword evidence="11" id="KW-0238">DNA-binding</keyword>
<gene>
    <name evidence="17" type="ORF">OFUS_LOCUS659</name>
</gene>
<evidence type="ECO:0000256" key="15">
    <source>
        <dbReference type="PROSITE-ProRule" id="PRU00221"/>
    </source>
</evidence>
<evidence type="ECO:0000256" key="13">
    <source>
        <dbReference type="ARBA" id="ARBA00023242"/>
    </source>
</evidence>
<evidence type="ECO:0000256" key="5">
    <source>
        <dbReference type="ARBA" id="ARBA00014580"/>
    </source>
</evidence>
<evidence type="ECO:0000256" key="14">
    <source>
        <dbReference type="ARBA" id="ARBA00031670"/>
    </source>
</evidence>
<keyword evidence="10" id="KW-0833">Ubl conjugation pathway</keyword>
<dbReference type="PANTHER" id="PTHR15169:SF0">
    <property type="entry name" value="DNA DAMAGE-BINDING PROTEIN 2"/>
    <property type="match status" value="1"/>
</dbReference>
<comment type="subcellular location">
    <subcellularLocation>
        <location evidence="2">Chromosome</location>
    </subcellularLocation>
    <subcellularLocation>
        <location evidence="1">Nucleus</location>
    </subcellularLocation>
</comment>
<protein>
    <recommendedName>
        <fullName evidence="5">DNA damage-binding protein 2</fullName>
    </recommendedName>
    <alternativeName>
        <fullName evidence="14">Damage-specific DNA-binding protein 2</fullName>
    </alternativeName>
</protein>
<keyword evidence="18" id="KW-1185">Reference proteome</keyword>
<dbReference type="SUPFAM" id="SSF50978">
    <property type="entry name" value="WD40 repeat-like"/>
    <property type="match status" value="1"/>
</dbReference>
<keyword evidence="13" id="KW-0539">Nucleus</keyword>
<name>A0A8S4MW95_OWEFU</name>
<dbReference type="GO" id="GO:0009411">
    <property type="term" value="P:response to UV"/>
    <property type="evidence" value="ECO:0007669"/>
    <property type="project" value="TreeGrafter"/>
</dbReference>
<organism evidence="17 18">
    <name type="scientific">Owenia fusiformis</name>
    <name type="common">Polychaete worm</name>
    <dbReference type="NCBI Taxonomy" id="6347"/>
    <lineage>
        <taxon>Eukaryota</taxon>
        <taxon>Metazoa</taxon>
        <taxon>Spiralia</taxon>
        <taxon>Lophotrochozoa</taxon>
        <taxon>Annelida</taxon>
        <taxon>Polychaeta</taxon>
        <taxon>Sedentaria</taxon>
        <taxon>Canalipalpata</taxon>
        <taxon>Sabellida</taxon>
        <taxon>Oweniida</taxon>
        <taxon>Oweniidae</taxon>
        <taxon>Owenia</taxon>
    </lineage>
</organism>
<evidence type="ECO:0000256" key="3">
    <source>
        <dbReference type="ARBA" id="ARBA00004906"/>
    </source>
</evidence>
<dbReference type="Gene3D" id="2.130.10.10">
    <property type="entry name" value="YVTN repeat-like/Quinoprotein amine dehydrogenase"/>
    <property type="match status" value="1"/>
</dbReference>
<feature type="compositionally biased region" description="Polar residues" evidence="16">
    <location>
        <begin position="63"/>
        <end position="80"/>
    </location>
</feature>
<feature type="non-terminal residue" evidence="17">
    <location>
        <position position="567"/>
    </location>
</feature>
<dbReference type="PROSITE" id="PS00678">
    <property type="entry name" value="WD_REPEATS_1"/>
    <property type="match status" value="1"/>
</dbReference>
<evidence type="ECO:0000256" key="1">
    <source>
        <dbReference type="ARBA" id="ARBA00004123"/>
    </source>
</evidence>
<dbReference type="OrthoDB" id="9890280at2759"/>
<feature type="repeat" description="WD" evidence="15">
    <location>
        <begin position="310"/>
        <end position="352"/>
    </location>
</feature>
<keyword evidence="12" id="KW-0234">DNA repair</keyword>
<dbReference type="FunFam" id="2.130.10.10:FF:000161">
    <property type="entry name" value="DNA damage-binding protein 2"/>
    <property type="match status" value="1"/>
</dbReference>